<gene>
    <name evidence="3" type="ORF">UV61_C0006G0162</name>
</gene>
<dbReference type="PROSITE" id="PS01090">
    <property type="entry name" value="TATD_2"/>
    <property type="match status" value="1"/>
</dbReference>
<dbReference type="PATRIC" id="fig|1618446.3.peg.827"/>
<accession>A0A0G1EVA2</accession>
<dbReference type="PIRSF" id="PIRSF005902">
    <property type="entry name" value="DNase_TatD"/>
    <property type="match status" value="1"/>
</dbReference>
<evidence type="ECO:0000256" key="1">
    <source>
        <dbReference type="ARBA" id="ARBA00022801"/>
    </source>
</evidence>
<dbReference type="CDD" id="cd01310">
    <property type="entry name" value="TatD_DNAse"/>
    <property type="match status" value="1"/>
</dbReference>
<dbReference type="Proteomes" id="UP000034050">
    <property type="component" value="Unassembled WGS sequence"/>
</dbReference>
<dbReference type="InterPro" id="IPR001130">
    <property type="entry name" value="TatD-like"/>
</dbReference>
<evidence type="ECO:0000313" key="4">
    <source>
        <dbReference type="Proteomes" id="UP000034050"/>
    </source>
</evidence>
<sequence>MLIDTHCHLNFQAFAKDLDDVVRRAQEAGVEKIIIPGTDLASSKQAVEIAQTYATCYAAVGIHPHHAKDPDLALNDDLRQQLKELLTQPKVVAVGEIGLDYHVYKNTKYENTHITKEYQLKQKQLLELQLELAVIHKLPVILHCRDAHDDMIQTISAFAEATADKSSLGQQISRKHSPPNNYIKPAQVLPGVWHCFGGSTPQLQLIITMGYYVGFDGNITYSSDYSALVAATPLDRLLLETDSPFLTPVPYRGKRNEPGYLPYIAQTVAKYQTTPLSEVIHLSTNNALRLFRLG</sequence>
<dbReference type="InterPro" id="IPR032466">
    <property type="entry name" value="Metal_Hydrolase"/>
</dbReference>
<name>A0A0G1EVA2_9BACT</name>
<keyword evidence="2" id="KW-0479">Metal-binding</keyword>
<dbReference type="AlphaFoldDB" id="A0A0G1EVA2"/>
<dbReference type="EMBL" id="LCFD01000006">
    <property type="protein sequence ID" value="KKS86961.1"/>
    <property type="molecule type" value="Genomic_DNA"/>
</dbReference>
<feature type="binding site" evidence="2">
    <location>
        <position position="194"/>
    </location>
    <ligand>
        <name>a divalent metal cation</name>
        <dbReference type="ChEBI" id="CHEBI:60240"/>
        <label>2</label>
    </ligand>
</feature>
<dbReference type="SUPFAM" id="SSF51556">
    <property type="entry name" value="Metallo-dependent hydrolases"/>
    <property type="match status" value="1"/>
</dbReference>
<organism evidence="3 4">
    <name type="scientific">Candidatus Gottesmanbacteria bacterium GW2011_GWB1_43_11</name>
    <dbReference type="NCBI Taxonomy" id="1618446"/>
    <lineage>
        <taxon>Bacteria</taxon>
        <taxon>Candidatus Gottesmaniibacteriota</taxon>
    </lineage>
</organism>
<keyword evidence="1" id="KW-0378">Hydrolase</keyword>
<dbReference type="PANTHER" id="PTHR46124:SF2">
    <property type="entry name" value="D-AMINOACYL-TRNA DEACYLASE"/>
    <property type="match status" value="1"/>
</dbReference>
<dbReference type="InterPro" id="IPR018228">
    <property type="entry name" value="DNase_TatD-rel_CS"/>
</dbReference>
<comment type="caution">
    <text evidence="3">The sequence shown here is derived from an EMBL/GenBank/DDBJ whole genome shotgun (WGS) entry which is preliminary data.</text>
</comment>
<dbReference type="PANTHER" id="PTHR46124">
    <property type="entry name" value="D-AMINOACYL-TRNA DEACYLASE"/>
    <property type="match status" value="1"/>
</dbReference>
<evidence type="ECO:0008006" key="5">
    <source>
        <dbReference type="Google" id="ProtNLM"/>
    </source>
</evidence>
<evidence type="ECO:0000256" key="2">
    <source>
        <dbReference type="PIRSR" id="PIRSR005902-1"/>
    </source>
</evidence>
<proteinExistence type="predicted"/>
<dbReference type="Pfam" id="PF01026">
    <property type="entry name" value="TatD_DNase"/>
    <property type="match status" value="1"/>
</dbReference>
<feature type="binding site" evidence="2">
    <location>
        <position position="6"/>
    </location>
    <ligand>
        <name>a divalent metal cation</name>
        <dbReference type="ChEBI" id="CHEBI:60240"/>
        <label>1</label>
    </ligand>
</feature>
<feature type="binding site" evidence="2">
    <location>
        <position position="96"/>
    </location>
    <ligand>
        <name>a divalent metal cation</name>
        <dbReference type="ChEBI" id="CHEBI:60240"/>
        <label>1</label>
    </ligand>
</feature>
<reference evidence="3 4" key="1">
    <citation type="journal article" date="2015" name="Nature">
        <title>rRNA introns, odd ribosomes, and small enigmatic genomes across a large radiation of phyla.</title>
        <authorList>
            <person name="Brown C.T."/>
            <person name="Hug L.A."/>
            <person name="Thomas B.C."/>
            <person name="Sharon I."/>
            <person name="Castelle C.J."/>
            <person name="Singh A."/>
            <person name="Wilkins M.J."/>
            <person name="Williams K.H."/>
            <person name="Banfield J.F."/>
        </authorList>
    </citation>
    <scope>NUCLEOTIDE SEQUENCE [LARGE SCALE GENOMIC DNA]</scope>
</reference>
<dbReference type="STRING" id="1618446.UV61_C0006G0162"/>
<dbReference type="GO" id="GO:0046872">
    <property type="term" value="F:metal ion binding"/>
    <property type="evidence" value="ECO:0007669"/>
    <property type="project" value="UniProtKB-KW"/>
</dbReference>
<dbReference type="PROSITE" id="PS01137">
    <property type="entry name" value="TATD_1"/>
    <property type="match status" value="1"/>
</dbReference>
<dbReference type="GO" id="GO:0016788">
    <property type="term" value="F:hydrolase activity, acting on ester bonds"/>
    <property type="evidence" value="ECO:0007669"/>
    <property type="project" value="InterPro"/>
</dbReference>
<dbReference type="Gene3D" id="3.20.20.140">
    <property type="entry name" value="Metal-dependent hydrolases"/>
    <property type="match status" value="1"/>
</dbReference>
<feature type="binding site" evidence="2">
    <location>
        <position position="143"/>
    </location>
    <ligand>
        <name>a divalent metal cation</name>
        <dbReference type="ChEBI" id="CHEBI:60240"/>
        <label>2</label>
    </ligand>
</feature>
<evidence type="ECO:0000313" key="3">
    <source>
        <dbReference type="EMBL" id="KKS86961.1"/>
    </source>
</evidence>
<feature type="binding site" evidence="2">
    <location>
        <position position="8"/>
    </location>
    <ligand>
        <name>a divalent metal cation</name>
        <dbReference type="ChEBI" id="CHEBI:60240"/>
        <label>1</label>
    </ligand>
</feature>
<feature type="binding site" evidence="2">
    <location>
        <position position="242"/>
    </location>
    <ligand>
        <name>a divalent metal cation</name>
        <dbReference type="ChEBI" id="CHEBI:60240"/>
        <label>1</label>
    </ligand>
</feature>
<dbReference type="PROSITE" id="PS01091">
    <property type="entry name" value="TATD_3"/>
    <property type="match status" value="1"/>
</dbReference>
<dbReference type="GO" id="GO:0005829">
    <property type="term" value="C:cytosol"/>
    <property type="evidence" value="ECO:0007669"/>
    <property type="project" value="TreeGrafter"/>
</dbReference>
<protein>
    <recommendedName>
        <fullName evidence="5">Hydrolase, TatD family</fullName>
    </recommendedName>
</protein>